<protein>
    <submittedName>
        <fullName evidence="4">TetR/AcrR family transcriptional regulator</fullName>
    </submittedName>
</protein>
<dbReference type="Gene3D" id="1.10.357.10">
    <property type="entry name" value="Tetracycline Repressor, domain 2"/>
    <property type="match status" value="1"/>
</dbReference>
<dbReference type="InterPro" id="IPR001647">
    <property type="entry name" value="HTH_TetR"/>
</dbReference>
<feature type="domain" description="HTH tetR-type" evidence="3">
    <location>
        <begin position="10"/>
        <end position="70"/>
    </location>
</feature>
<dbReference type="PANTHER" id="PTHR30055:SF226">
    <property type="entry name" value="HTH-TYPE TRANSCRIPTIONAL REGULATOR PKSA"/>
    <property type="match status" value="1"/>
</dbReference>
<evidence type="ECO:0000256" key="1">
    <source>
        <dbReference type="ARBA" id="ARBA00023125"/>
    </source>
</evidence>
<dbReference type="SUPFAM" id="SSF48498">
    <property type="entry name" value="Tetracyclin repressor-like, C-terminal domain"/>
    <property type="match status" value="1"/>
</dbReference>
<dbReference type="PROSITE" id="PS50977">
    <property type="entry name" value="HTH_TETR_2"/>
    <property type="match status" value="1"/>
</dbReference>
<sequence length="204" mass="21771">MPRISDERRAARREQIISAALRCAIRSGFDGMTMAQVIEESDLSAGAVYGYFSGKAELIAAVVDSRLYDVIQLLSDAADAPQVPPIPELLKTITTSLETAAQSVDGDLTVLLQLSWAAAAKDPAILDLVRPRLLAVLDAWAAIVRRHQEAGTIDPAADPDDLARVLHSSVPGYTMLRLVGLSSGPDRFAAAWLALMGPAQQPAE</sequence>
<gene>
    <name evidence="4" type="ORF">EFY87_06485</name>
</gene>
<dbReference type="EMBL" id="RJJQ01000004">
    <property type="protein sequence ID" value="RNI23909.1"/>
    <property type="molecule type" value="Genomic_DNA"/>
</dbReference>
<reference evidence="4 5" key="1">
    <citation type="submission" date="2018-11" db="EMBL/GenBank/DDBJ databases">
        <title>Draft genome of Simplicispira Flexivirga sp. BO-16.</title>
        <authorList>
            <person name="Im W.T."/>
        </authorList>
    </citation>
    <scope>NUCLEOTIDE SEQUENCE [LARGE SCALE GENOMIC DNA]</scope>
    <source>
        <strain evidence="4 5">BO-16</strain>
    </source>
</reference>
<dbReference type="SUPFAM" id="SSF46689">
    <property type="entry name" value="Homeodomain-like"/>
    <property type="match status" value="1"/>
</dbReference>
<evidence type="ECO:0000313" key="5">
    <source>
        <dbReference type="Proteomes" id="UP000271678"/>
    </source>
</evidence>
<dbReference type="InterPro" id="IPR023772">
    <property type="entry name" value="DNA-bd_HTH_TetR-type_CS"/>
</dbReference>
<evidence type="ECO:0000313" key="4">
    <source>
        <dbReference type="EMBL" id="RNI23909.1"/>
    </source>
</evidence>
<dbReference type="PROSITE" id="PS01081">
    <property type="entry name" value="HTH_TETR_1"/>
    <property type="match status" value="1"/>
</dbReference>
<dbReference type="RefSeq" id="WP_123270648.1">
    <property type="nucleotide sequence ID" value="NZ_RJJQ01000004.1"/>
</dbReference>
<proteinExistence type="predicted"/>
<evidence type="ECO:0000256" key="2">
    <source>
        <dbReference type="PROSITE-ProRule" id="PRU00335"/>
    </source>
</evidence>
<keyword evidence="5" id="KW-1185">Reference proteome</keyword>
<dbReference type="InterPro" id="IPR036271">
    <property type="entry name" value="Tet_transcr_reg_TetR-rel_C_sf"/>
</dbReference>
<dbReference type="GO" id="GO:0003700">
    <property type="term" value="F:DNA-binding transcription factor activity"/>
    <property type="evidence" value="ECO:0007669"/>
    <property type="project" value="TreeGrafter"/>
</dbReference>
<dbReference type="GO" id="GO:0000976">
    <property type="term" value="F:transcription cis-regulatory region binding"/>
    <property type="evidence" value="ECO:0007669"/>
    <property type="project" value="TreeGrafter"/>
</dbReference>
<dbReference type="InterPro" id="IPR050109">
    <property type="entry name" value="HTH-type_TetR-like_transc_reg"/>
</dbReference>
<accession>A0A3M9MEC5</accession>
<dbReference type="PRINTS" id="PR00455">
    <property type="entry name" value="HTHTETR"/>
</dbReference>
<comment type="caution">
    <text evidence="4">The sequence shown here is derived from an EMBL/GenBank/DDBJ whole genome shotgun (WGS) entry which is preliminary data.</text>
</comment>
<dbReference type="AlphaFoldDB" id="A0A3M9MEC5"/>
<dbReference type="OrthoDB" id="5242390at2"/>
<name>A0A3M9MEC5_9MICO</name>
<keyword evidence="1 2" id="KW-0238">DNA-binding</keyword>
<dbReference type="Pfam" id="PF00440">
    <property type="entry name" value="TetR_N"/>
    <property type="match status" value="1"/>
</dbReference>
<dbReference type="PANTHER" id="PTHR30055">
    <property type="entry name" value="HTH-TYPE TRANSCRIPTIONAL REGULATOR RUTR"/>
    <property type="match status" value="1"/>
</dbReference>
<dbReference type="Proteomes" id="UP000271678">
    <property type="component" value="Unassembled WGS sequence"/>
</dbReference>
<dbReference type="InterPro" id="IPR009057">
    <property type="entry name" value="Homeodomain-like_sf"/>
</dbReference>
<feature type="DNA-binding region" description="H-T-H motif" evidence="2">
    <location>
        <begin position="33"/>
        <end position="52"/>
    </location>
</feature>
<evidence type="ECO:0000259" key="3">
    <source>
        <dbReference type="PROSITE" id="PS50977"/>
    </source>
</evidence>
<organism evidence="4 5">
    <name type="scientific">Flexivirga caeni</name>
    <dbReference type="NCBI Taxonomy" id="2294115"/>
    <lineage>
        <taxon>Bacteria</taxon>
        <taxon>Bacillati</taxon>
        <taxon>Actinomycetota</taxon>
        <taxon>Actinomycetes</taxon>
        <taxon>Micrococcales</taxon>
        <taxon>Dermacoccaceae</taxon>
        <taxon>Flexivirga</taxon>
    </lineage>
</organism>